<dbReference type="InterPro" id="IPR025380">
    <property type="entry name" value="DUF4369"/>
</dbReference>
<feature type="signal peptide" evidence="5">
    <location>
        <begin position="1"/>
        <end position="18"/>
    </location>
</feature>
<dbReference type="Pfam" id="PF14289">
    <property type="entry name" value="DUF4369"/>
    <property type="match status" value="1"/>
</dbReference>
<dbReference type="KEGG" id="mgk:FSB76_24085"/>
<keyword evidence="3" id="KW-1015">Disulfide bond</keyword>
<dbReference type="Pfam" id="PF00578">
    <property type="entry name" value="AhpC-TSA"/>
    <property type="match status" value="1"/>
</dbReference>
<dbReference type="SUPFAM" id="SSF52833">
    <property type="entry name" value="Thioredoxin-like"/>
    <property type="match status" value="1"/>
</dbReference>
<reference evidence="7 8" key="1">
    <citation type="journal article" date="2013" name="J. Microbiol.">
        <title>Mucilaginibacter ginsenosidivorax sp. nov., with ginsenoside converting activity isolated from sediment.</title>
        <authorList>
            <person name="Kim J.K."/>
            <person name="Choi T.E."/>
            <person name="Liu Q.M."/>
            <person name="Park H.Y."/>
            <person name="Yi T.H."/>
            <person name="Yoon M.H."/>
            <person name="Kim S.C."/>
            <person name="Im W.T."/>
        </authorList>
    </citation>
    <scope>NUCLEOTIDE SEQUENCE [LARGE SCALE GENOMIC DNA]</scope>
    <source>
        <strain evidence="7 8">KHI28</strain>
    </source>
</reference>
<accession>A0A5B8W5L6</accession>
<keyword evidence="5" id="KW-0732">Signal</keyword>
<dbReference type="InterPro" id="IPR050553">
    <property type="entry name" value="Thioredoxin_ResA/DsbE_sf"/>
</dbReference>
<evidence type="ECO:0000256" key="5">
    <source>
        <dbReference type="SAM" id="SignalP"/>
    </source>
</evidence>
<dbReference type="GO" id="GO:0017004">
    <property type="term" value="P:cytochrome complex assembly"/>
    <property type="evidence" value="ECO:0007669"/>
    <property type="project" value="UniProtKB-KW"/>
</dbReference>
<dbReference type="InterPro" id="IPR036249">
    <property type="entry name" value="Thioredoxin-like_sf"/>
</dbReference>
<evidence type="ECO:0000256" key="4">
    <source>
        <dbReference type="ARBA" id="ARBA00023284"/>
    </source>
</evidence>
<dbReference type="CDD" id="cd02966">
    <property type="entry name" value="TlpA_like_family"/>
    <property type="match status" value="1"/>
</dbReference>
<evidence type="ECO:0000256" key="3">
    <source>
        <dbReference type="ARBA" id="ARBA00023157"/>
    </source>
</evidence>
<evidence type="ECO:0000256" key="1">
    <source>
        <dbReference type="ARBA" id="ARBA00004196"/>
    </source>
</evidence>
<keyword evidence="4" id="KW-0676">Redox-active center</keyword>
<gene>
    <name evidence="7" type="ORF">FSB76_24085</name>
</gene>
<dbReference type="PROSITE" id="PS51352">
    <property type="entry name" value="THIOREDOXIN_2"/>
    <property type="match status" value="1"/>
</dbReference>
<sequence>MKKIILLTLALIPAAVLAQSKFLIKAQVGQDNAPAKAYLIYKQGENVIKDSVTVRNGLFEFQGALNDPLVAQLVLDHQGVGLARLDRSADFLVFYLDKGTLTLTAKDSVKKAAISGSKLNDENKMYKAFLAGPEQEVAQLNRIYIAAPADKKRDQKFIDSLQSKANTLIAKRRELQKDFIQQHPDSYVSLLSLIEIGGDAINVQEMEPLYNNLSADIRNSEAGKSFAKSLEAASATAIGAVAPLFTLNDVNDKPVSLAGFKGKYVLLDFWASWCMPCRNENPNVVKAYNLYKSKNFTVLGVSLDRPGKKNDWIAAIKADKLEWTQVSDLKFWNGEAAELYGIRAIPQNFLIDPSGKIIAKNLHGDELIQKLASLLN</sequence>
<dbReference type="GO" id="GO:0030313">
    <property type="term" value="C:cell envelope"/>
    <property type="evidence" value="ECO:0007669"/>
    <property type="project" value="UniProtKB-SubCell"/>
</dbReference>
<dbReference type="OrthoDB" id="750178at2"/>
<organism evidence="7 8">
    <name type="scientific">Mucilaginibacter ginsenosidivorax</name>
    <dbReference type="NCBI Taxonomy" id="862126"/>
    <lineage>
        <taxon>Bacteria</taxon>
        <taxon>Pseudomonadati</taxon>
        <taxon>Bacteroidota</taxon>
        <taxon>Sphingobacteriia</taxon>
        <taxon>Sphingobacteriales</taxon>
        <taxon>Sphingobacteriaceae</taxon>
        <taxon>Mucilaginibacter</taxon>
    </lineage>
</organism>
<dbReference type="Proteomes" id="UP000321362">
    <property type="component" value="Chromosome"/>
</dbReference>
<dbReference type="RefSeq" id="WP_147057944.1">
    <property type="nucleotide sequence ID" value="NZ_CP042437.1"/>
</dbReference>
<dbReference type="PANTHER" id="PTHR42852:SF6">
    <property type="entry name" value="THIOL:DISULFIDE INTERCHANGE PROTEIN DSBE"/>
    <property type="match status" value="1"/>
</dbReference>
<dbReference type="EMBL" id="CP042437">
    <property type="protein sequence ID" value="QEC78879.1"/>
    <property type="molecule type" value="Genomic_DNA"/>
</dbReference>
<dbReference type="InterPro" id="IPR000866">
    <property type="entry name" value="AhpC/TSA"/>
</dbReference>
<feature type="chain" id="PRO_5022981056" evidence="5">
    <location>
        <begin position="19"/>
        <end position="376"/>
    </location>
</feature>
<evidence type="ECO:0000256" key="2">
    <source>
        <dbReference type="ARBA" id="ARBA00022748"/>
    </source>
</evidence>
<keyword evidence="8" id="KW-1185">Reference proteome</keyword>
<dbReference type="Gene3D" id="3.40.30.10">
    <property type="entry name" value="Glutaredoxin"/>
    <property type="match status" value="1"/>
</dbReference>
<evidence type="ECO:0000259" key="6">
    <source>
        <dbReference type="PROSITE" id="PS51352"/>
    </source>
</evidence>
<evidence type="ECO:0000313" key="7">
    <source>
        <dbReference type="EMBL" id="QEC78879.1"/>
    </source>
</evidence>
<comment type="subcellular location">
    <subcellularLocation>
        <location evidence="1">Cell envelope</location>
    </subcellularLocation>
</comment>
<evidence type="ECO:0000313" key="8">
    <source>
        <dbReference type="Proteomes" id="UP000321362"/>
    </source>
</evidence>
<dbReference type="GO" id="GO:0016209">
    <property type="term" value="F:antioxidant activity"/>
    <property type="evidence" value="ECO:0007669"/>
    <property type="project" value="InterPro"/>
</dbReference>
<keyword evidence="2" id="KW-0201">Cytochrome c-type biogenesis</keyword>
<protein>
    <submittedName>
        <fullName evidence="7">AhpC/TSA family protein</fullName>
    </submittedName>
</protein>
<dbReference type="PANTHER" id="PTHR42852">
    <property type="entry name" value="THIOL:DISULFIDE INTERCHANGE PROTEIN DSBE"/>
    <property type="match status" value="1"/>
</dbReference>
<dbReference type="InterPro" id="IPR013766">
    <property type="entry name" value="Thioredoxin_domain"/>
</dbReference>
<name>A0A5B8W5L6_9SPHI</name>
<dbReference type="AlphaFoldDB" id="A0A5B8W5L6"/>
<dbReference type="GO" id="GO:0016491">
    <property type="term" value="F:oxidoreductase activity"/>
    <property type="evidence" value="ECO:0007669"/>
    <property type="project" value="InterPro"/>
</dbReference>
<proteinExistence type="predicted"/>
<feature type="domain" description="Thioredoxin" evidence="6">
    <location>
        <begin position="236"/>
        <end position="376"/>
    </location>
</feature>